<dbReference type="SUPFAM" id="SSF88659">
    <property type="entry name" value="Sigma3 and sigma4 domains of RNA polymerase sigma factors"/>
    <property type="match status" value="1"/>
</dbReference>
<dbReference type="PANTHER" id="PTHR43133:SF8">
    <property type="entry name" value="RNA POLYMERASE SIGMA FACTOR HI_1459-RELATED"/>
    <property type="match status" value="1"/>
</dbReference>
<keyword evidence="3" id="KW-0731">Sigma factor</keyword>
<dbReference type="InterPro" id="IPR036388">
    <property type="entry name" value="WH-like_DNA-bd_sf"/>
</dbReference>
<dbReference type="CDD" id="cd06171">
    <property type="entry name" value="Sigma70_r4"/>
    <property type="match status" value="1"/>
</dbReference>
<name>A0A401LWK0_9BACE</name>
<dbReference type="OrthoDB" id="1004023at2"/>
<feature type="domain" description="RNA polymerase sigma-70 region 4" evidence="7">
    <location>
        <begin position="118"/>
        <end position="167"/>
    </location>
</feature>
<evidence type="ECO:0000259" key="7">
    <source>
        <dbReference type="Pfam" id="PF04545"/>
    </source>
</evidence>
<evidence type="ECO:0000313" key="8">
    <source>
        <dbReference type="EMBL" id="GCB35899.1"/>
    </source>
</evidence>
<keyword evidence="4" id="KW-0238">DNA-binding</keyword>
<dbReference type="GO" id="GO:0003677">
    <property type="term" value="F:DNA binding"/>
    <property type="evidence" value="ECO:0007669"/>
    <property type="project" value="UniProtKB-KW"/>
</dbReference>
<dbReference type="InterPro" id="IPR013324">
    <property type="entry name" value="RNA_pol_sigma_r3/r4-like"/>
</dbReference>
<evidence type="ECO:0000256" key="3">
    <source>
        <dbReference type="ARBA" id="ARBA00023082"/>
    </source>
</evidence>
<dbReference type="InterPro" id="IPR039425">
    <property type="entry name" value="RNA_pol_sigma-70-like"/>
</dbReference>
<dbReference type="GO" id="GO:0016987">
    <property type="term" value="F:sigma factor activity"/>
    <property type="evidence" value="ECO:0007669"/>
    <property type="project" value="UniProtKB-KW"/>
</dbReference>
<protein>
    <submittedName>
        <fullName evidence="8">RNA polymerase subunit sigma-24</fullName>
    </submittedName>
</protein>
<comment type="similarity">
    <text evidence="1">Belongs to the sigma-70 factor family. ECF subfamily.</text>
</comment>
<dbReference type="Pfam" id="PF04545">
    <property type="entry name" value="Sigma70_r4"/>
    <property type="match status" value="1"/>
</dbReference>
<proteinExistence type="inferred from homology"/>
<evidence type="ECO:0000256" key="4">
    <source>
        <dbReference type="ARBA" id="ARBA00023125"/>
    </source>
</evidence>
<keyword evidence="9" id="KW-1185">Reference proteome</keyword>
<dbReference type="EMBL" id="BHWB01000008">
    <property type="protein sequence ID" value="GCB35899.1"/>
    <property type="molecule type" value="Genomic_DNA"/>
</dbReference>
<comment type="caution">
    <text evidence="8">The sequence shown here is derived from an EMBL/GenBank/DDBJ whole genome shotgun (WGS) entry which is preliminary data.</text>
</comment>
<feature type="domain" description="RNA polymerase sigma-70 region 2" evidence="6">
    <location>
        <begin position="20"/>
        <end position="87"/>
    </location>
</feature>
<dbReference type="Pfam" id="PF04542">
    <property type="entry name" value="Sigma70_r2"/>
    <property type="match status" value="1"/>
</dbReference>
<organism evidence="8 9">
    <name type="scientific">Bacteroides faecalis</name>
    <dbReference type="NCBI Taxonomy" id="2447885"/>
    <lineage>
        <taxon>Bacteria</taxon>
        <taxon>Pseudomonadati</taxon>
        <taxon>Bacteroidota</taxon>
        <taxon>Bacteroidia</taxon>
        <taxon>Bacteroidales</taxon>
        <taxon>Bacteroidaceae</taxon>
        <taxon>Bacteroides</taxon>
    </lineage>
</organism>
<reference evidence="8 9" key="1">
    <citation type="submission" date="2018-10" db="EMBL/GenBank/DDBJ databases">
        <title>Draft Genome Sequence of Bacteroides sp. KCTC 15687.</title>
        <authorList>
            <person name="Yu S.Y."/>
            <person name="Kim J.S."/>
            <person name="Oh B.S."/>
            <person name="Park S.H."/>
            <person name="Kang S.W."/>
            <person name="Park J.E."/>
            <person name="Choi S.H."/>
            <person name="Han K.I."/>
            <person name="Lee K.C."/>
            <person name="Eom M.K."/>
            <person name="Suh M.K."/>
            <person name="Lee D.H."/>
            <person name="Yoon H."/>
            <person name="Kim B."/>
            <person name="Yang S.J."/>
            <person name="Lee J.S."/>
            <person name="Lee J.H."/>
        </authorList>
    </citation>
    <scope>NUCLEOTIDE SEQUENCE [LARGE SCALE GENOMIC DNA]</scope>
    <source>
        <strain evidence="8 9">KCTC 15687</strain>
    </source>
</reference>
<dbReference type="RefSeq" id="WP_125041770.1">
    <property type="nucleotide sequence ID" value="NZ_BHWB01000008.1"/>
</dbReference>
<dbReference type="GO" id="GO:0006352">
    <property type="term" value="P:DNA-templated transcription initiation"/>
    <property type="evidence" value="ECO:0007669"/>
    <property type="project" value="InterPro"/>
</dbReference>
<dbReference type="InterPro" id="IPR013325">
    <property type="entry name" value="RNA_pol_sigma_r2"/>
</dbReference>
<dbReference type="InterPro" id="IPR007627">
    <property type="entry name" value="RNA_pol_sigma70_r2"/>
</dbReference>
<dbReference type="Gene3D" id="1.10.1740.10">
    <property type="match status" value="1"/>
</dbReference>
<dbReference type="Proteomes" id="UP000288079">
    <property type="component" value="Unassembled WGS sequence"/>
</dbReference>
<evidence type="ECO:0000256" key="2">
    <source>
        <dbReference type="ARBA" id="ARBA00023015"/>
    </source>
</evidence>
<dbReference type="InterPro" id="IPR014284">
    <property type="entry name" value="RNA_pol_sigma-70_dom"/>
</dbReference>
<dbReference type="NCBIfam" id="TIGR02937">
    <property type="entry name" value="sigma70-ECF"/>
    <property type="match status" value="1"/>
</dbReference>
<keyword evidence="2" id="KW-0805">Transcription regulation</keyword>
<dbReference type="InterPro" id="IPR007630">
    <property type="entry name" value="RNA_pol_sigma70_r4"/>
</dbReference>
<evidence type="ECO:0000256" key="5">
    <source>
        <dbReference type="ARBA" id="ARBA00023163"/>
    </source>
</evidence>
<accession>A0A401LWK0</accession>
<sequence length="180" mass="21109">MKQESIINNEDEQSRELAELIEAERTHLLRYACYRIGNLADAEDAVQDIFVQLHTREQEHKGQTPANMRNYLYRSLANLCTDRLRRQCLQFVSLEQVTNYSENIPEDFEQEFCLISTLLATIPEEQAEVIRLRIHSDKSFTEIAEILDMPVSSVKSRFQYGIEKIRKGLKDKQSRKVKEQ</sequence>
<gene>
    <name evidence="8" type="ORF">KGMB02408_28440</name>
</gene>
<dbReference type="AlphaFoldDB" id="A0A401LWK0"/>
<dbReference type="PANTHER" id="PTHR43133">
    <property type="entry name" value="RNA POLYMERASE ECF-TYPE SIGMA FACTO"/>
    <property type="match status" value="1"/>
</dbReference>
<evidence type="ECO:0000259" key="6">
    <source>
        <dbReference type="Pfam" id="PF04542"/>
    </source>
</evidence>
<dbReference type="Gene3D" id="1.10.10.10">
    <property type="entry name" value="Winged helix-like DNA-binding domain superfamily/Winged helix DNA-binding domain"/>
    <property type="match status" value="1"/>
</dbReference>
<evidence type="ECO:0000256" key="1">
    <source>
        <dbReference type="ARBA" id="ARBA00010641"/>
    </source>
</evidence>
<dbReference type="SUPFAM" id="SSF88946">
    <property type="entry name" value="Sigma2 domain of RNA polymerase sigma factors"/>
    <property type="match status" value="1"/>
</dbReference>
<evidence type="ECO:0000313" key="9">
    <source>
        <dbReference type="Proteomes" id="UP000288079"/>
    </source>
</evidence>
<keyword evidence="5" id="KW-0804">Transcription</keyword>